<accession>A0A8J2KAV4</accession>
<reference evidence="1" key="1">
    <citation type="submission" date="2021-06" db="EMBL/GenBank/DDBJ databases">
        <authorList>
            <person name="Hodson N. C."/>
            <person name="Mongue J. A."/>
            <person name="Jaron S. K."/>
        </authorList>
    </citation>
    <scope>NUCLEOTIDE SEQUENCE</scope>
</reference>
<evidence type="ECO:0000313" key="1">
    <source>
        <dbReference type="EMBL" id="CAG7732823.1"/>
    </source>
</evidence>
<dbReference type="EMBL" id="CAJVCH010238073">
    <property type="protein sequence ID" value="CAG7732823.1"/>
    <property type="molecule type" value="Genomic_DNA"/>
</dbReference>
<protein>
    <submittedName>
        <fullName evidence="1">Uncharacterized protein</fullName>
    </submittedName>
</protein>
<name>A0A8J2KAV4_9HEXA</name>
<dbReference type="AlphaFoldDB" id="A0A8J2KAV4"/>
<dbReference type="Proteomes" id="UP000708208">
    <property type="component" value="Unassembled WGS sequence"/>
</dbReference>
<keyword evidence="2" id="KW-1185">Reference proteome</keyword>
<sequence>MPPPPPSSHPLITVEEAQKDRTYERITGQMRLEEITVDYKFQDCWGVETGERASRLGASLLTGPGFRNGMNCEEMRMDDWSVNE</sequence>
<gene>
    <name evidence="1" type="ORF">AFUS01_LOCUS21309</name>
</gene>
<proteinExistence type="predicted"/>
<evidence type="ECO:0000313" key="2">
    <source>
        <dbReference type="Proteomes" id="UP000708208"/>
    </source>
</evidence>
<comment type="caution">
    <text evidence="1">The sequence shown here is derived from an EMBL/GenBank/DDBJ whole genome shotgun (WGS) entry which is preliminary data.</text>
</comment>
<organism evidence="1 2">
    <name type="scientific">Allacma fusca</name>
    <dbReference type="NCBI Taxonomy" id="39272"/>
    <lineage>
        <taxon>Eukaryota</taxon>
        <taxon>Metazoa</taxon>
        <taxon>Ecdysozoa</taxon>
        <taxon>Arthropoda</taxon>
        <taxon>Hexapoda</taxon>
        <taxon>Collembola</taxon>
        <taxon>Symphypleona</taxon>
        <taxon>Sminthuridae</taxon>
        <taxon>Allacma</taxon>
    </lineage>
</organism>